<reference evidence="3 4" key="1">
    <citation type="submission" date="2020-08" db="EMBL/GenBank/DDBJ databases">
        <title>Plant Genome Project.</title>
        <authorList>
            <person name="Zhang R.-G."/>
        </authorList>
    </citation>
    <scope>NUCLEOTIDE SEQUENCE [LARGE SCALE GENOMIC DNA]</scope>
    <source>
        <tissue evidence="3">Rhizome</tissue>
    </source>
</reference>
<dbReference type="EMBL" id="JACMSC010000006">
    <property type="protein sequence ID" value="KAG6519582.1"/>
    <property type="molecule type" value="Genomic_DNA"/>
</dbReference>
<evidence type="ECO:0000313" key="3">
    <source>
        <dbReference type="EMBL" id="KAG6519582.1"/>
    </source>
</evidence>
<organism evidence="3 4">
    <name type="scientific">Zingiber officinale</name>
    <name type="common">Ginger</name>
    <name type="synonym">Amomum zingiber</name>
    <dbReference type="NCBI Taxonomy" id="94328"/>
    <lineage>
        <taxon>Eukaryota</taxon>
        <taxon>Viridiplantae</taxon>
        <taxon>Streptophyta</taxon>
        <taxon>Embryophyta</taxon>
        <taxon>Tracheophyta</taxon>
        <taxon>Spermatophyta</taxon>
        <taxon>Magnoliopsida</taxon>
        <taxon>Liliopsida</taxon>
        <taxon>Zingiberales</taxon>
        <taxon>Zingiberaceae</taxon>
        <taxon>Zingiber</taxon>
    </lineage>
</organism>
<comment type="caution">
    <text evidence="3">The sequence shown here is derived from an EMBL/GenBank/DDBJ whole genome shotgun (WGS) entry which is preliminary data.</text>
</comment>
<feature type="chain" id="PRO_5035235155" evidence="2">
    <location>
        <begin position="30"/>
        <end position="455"/>
    </location>
</feature>
<protein>
    <submittedName>
        <fullName evidence="3">Uncharacterized protein</fullName>
    </submittedName>
</protein>
<accession>A0A8J5HDN7</accession>
<proteinExistence type="predicted"/>
<dbReference type="Proteomes" id="UP000734854">
    <property type="component" value="Unassembled WGS sequence"/>
</dbReference>
<evidence type="ECO:0000313" key="4">
    <source>
        <dbReference type="Proteomes" id="UP000734854"/>
    </source>
</evidence>
<dbReference type="PANTHER" id="PTHR34360:SF1">
    <property type="entry name" value="OS08G0519400 PROTEIN"/>
    <property type="match status" value="1"/>
</dbReference>
<sequence>MRRKSSIMVASKLLIASIAILLLFVGAWADAPTQEEVVEPEDSDSGLRLELEQLKRKIFTLESSNLGKVQELKSKDERITYLENIVKEKSMTIASLQSDIALIQKRGDLDAKEIVKKARARVDELEEQVEKLRTEIKLKNSERDSLDARANEAEMKAKDLSLKLESVSSFSDIKNLQKTNDEQYRRIQKTEHALQVAEEELLRVQLEATAKSKELSQAHGAWFPPWLATHTNYYKELATTHWKEHGEPVLDVLLQKVSEKSIQAQQFMEPHFESSKAKWMFLVSSTEPYVQTVSSKAAEVYHTSKSAMSSHIAKVQEISDPYFQAAKRFSQPYVKQFATITKPHVEKVRVAFSPYSDCVIHAYGKFLESATTYHQQVQVGIQENLKKYELIKFLATKELVWFMPCNNNLDVQASTLLVFPVFLAYKLLSYILSSFDPNVGISCSFYSYFRWTNDS</sequence>
<feature type="signal peptide" evidence="2">
    <location>
        <begin position="1"/>
        <end position="29"/>
    </location>
</feature>
<keyword evidence="1" id="KW-0175">Coiled coil</keyword>
<feature type="coiled-coil region" evidence="1">
    <location>
        <begin position="108"/>
        <end position="214"/>
    </location>
</feature>
<keyword evidence="2" id="KW-0732">Signal</keyword>
<dbReference type="SUPFAM" id="SSF58113">
    <property type="entry name" value="Apolipoprotein A-I"/>
    <property type="match status" value="1"/>
</dbReference>
<dbReference type="PANTHER" id="PTHR34360">
    <property type="entry name" value="OS08G0519400 PROTEIN"/>
    <property type="match status" value="1"/>
</dbReference>
<gene>
    <name evidence="3" type="ORF">ZIOFF_023076</name>
</gene>
<dbReference type="AlphaFoldDB" id="A0A8J5HDN7"/>
<keyword evidence="4" id="KW-1185">Reference proteome</keyword>
<name>A0A8J5HDN7_ZINOF</name>
<evidence type="ECO:0000256" key="2">
    <source>
        <dbReference type="SAM" id="SignalP"/>
    </source>
</evidence>
<evidence type="ECO:0000256" key="1">
    <source>
        <dbReference type="SAM" id="Coils"/>
    </source>
</evidence>